<evidence type="ECO:0000313" key="5">
    <source>
        <dbReference type="EMBL" id="CAF1510770.1"/>
    </source>
</evidence>
<evidence type="ECO:0000313" key="9">
    <source>
        <dbReference type="Proteomes" id="UP000663870"/>
    </source>
</evidence>
<keyword evidence="9" id="KW-1185">Reference proteome</keyword>
<dbReference type="PANTHER" id="PTHR48012">
    <property type="entry name" value="STERILE20-LIKE KINASE, ISOFORM B-RELATED"/>
    <property type="match status" value="1"/>
</dbReference>
<dbReference type="GO" id="GO:0005524">
    <property type="term" value="F:ATP binding"/>
    <property type="evidence" value="ECO:0007669"/>
    <property type="project" value="UniProtKB-KW"/>
</dbReference>
<proteinExistence type="inferred from homology"/>
<gene>
    <name evidence="7" type="ORF">JXQ802_LOCUS55665</name>
    <name evidence="8" type="ORF">JXQ802_LOCUS55679</name>
    <name evidence="5" type="ORF">PYM288_LOCUS39130</name>
    <name evidence="6" type="ORF">PYM288_LOCUS39141</name>
</gene>
<comment type="caution">
    <text evidence="8">The sequence shown here is derived from an EMBL/GenBank/DDBJ whole genome shotgun (WGS) entry which is preliminary data.</text>
</comment>
<dbReference type="AlphaFoldDB" id="A0A816FBS7"/>
<dbReference type="EMBL" id="CAJNOH010010290">
    <property type="protein sequence ID" value="CAF1510770.1"/>
    <property type="molecule type" value="Genomic_DNA"/>
</dbReference>
<evidence type="ECO:0000256" key="2">
    <source>
        <dbReference type="ARBA" id="ARBA00022741"/>
    </source>
</evidence>
<sequence>MITILPGHLLMDGPFESLFLFDSADFGVAASINETMCKRKSFTGTPYSMVPEVAAVERKGGYNHLCDI</sequence>
<dbReference type="Proteomes" id="UP000663854">
    <property type="component" value="Unassembled WGS sequence"/>
</dbReference>
<dbReference type="InterPro" id="IPR050629">
    <property type="entry name" value="STE20/SPS1-PAK"/>
</dbReference>
<evidence type="ECO:0000256" key="3">
    <source>
        <dbReference type="ARBA" id="ARBA00022840"/>
    </source>
</evidence>
<feature type="domain" description="Protein kinase" evidence="4">
    <location>
        <begin position="1"/>
        <end position="68"/>
    </location>
</feature>
<dbReference type="EMBL" id="CAJNOH010010306">
    <property type="protein sequence ID" value="CAF1510977.1"/>
    <property type="molecule type" value="Genomic_DNA"/>
</dbReference>
<keyword evidence="3" id="KW-0067">ATP-binding</keyword>
<evidence type="ECO:0000313" key="6">
    <source>
        <dbReference type="EMBL" id="CAF1510977.1"/>
    </source>
</evidence>
<dbReference type="EMBL" id="CAJNOL010012122">
    <property type="protein sequence ID" value="CAF1658558.1"/>
    <property type="molecule type" value="Genomic_DNA"/>
</dbReference>
<organism evidence="8 9">
    <name type="scientific">Rotaria sordida</name>
    <dbReference type="NCBI Taxonomy" id="392033"/>
    <lineage>
        <taxon>Eukaryota</taxon>
        <taxon>Metazoa</taxon>
        <taxon>Spiralia</taxon>
        <taxon>Gnathifera</taxon>
        <taxon>Rotifera</taxon>
        <taxon>Eurotatoria</taxon>
        <taxon>Bdelloidea</taxon>
        <taxon>Philodinida</taxon>
        <taxon>Philodinidae</taxon>
        <taxon>Rotaria</taxon>
    </lineage>
</organism>
<evidence type="ECO:0000313" key="8">
    <source>
        <dbReference type="EMBL" id="CAF1658558.1"/>
    </source>
</evidence>
<protein>
    <recommendedName>
        <fullName evidence="4">Protein kinase domain-containing protein</fullName>
    </recommendedName>
</protein>
<comment type="similarity">
    <text evidence="1">Belongs to the protein kinase superfamily. STE Ser/Thr protein kinase family. STE20 subfamily.</text>
</comment>
<dbReference type="Proteomes" id="UP000663870">
    <property type="component" value="Unassembled WGS sequence"/>
</dbReference>
<dbReference type="SUPFAM" id="SSF56112">
    <property type="entry name" value="Protein kinase-like (PK-like)"/>
    <property type="match status" value="1"/>
</dbReference>
<dbReference type="PROSITE" id="PS50011">
    <property type="entry name" value="PROTEIN_KINASE_DOM"/>
    <property type="match status" value="1"/>
</dbReference>
<dbReference type="GO" id="GO:0005737">
    <property type="term" value="C:cytoplasm"/>
    <property type="evidence" value="ECO:0007669"/>
    <property type="project" value="TreeGrafter"/>
</dbReference>
<reference evidence="8" key="1">
    <citation type="submission" date="2021-02" db="EMBL/GenBank/DDBJ databases">
        <authorList>
            <person name="Nowell W R."/>
        </authorList>
    </citation>
    <scope>NUCLEOTIDE SEQUENCE</scope>
</reference>
<dbReference type="GO" id="GO:0008349">
    <property type="term" value="F:MAP kinase kinase kinase kinase activity"/>
    <property type="evidence" value="ECO:0007669"/>
    <property type="project" value="TreeGrafter"/>
</dbReference>
<dbReference type="InterPro" id="IPR000719">
    <property type="entry name" value="Prot_kinase_dom"/>
</dbReference>
<dbReference type="EMBL" id="CAJNOL010012105">
    <property type="protein sequence ID" value="CAF1658473.1"/>
    <property type="molecule type" value="Genomic_DNA"/>
</dbReference>
<name>A0A816FBS7_9BILA</name>
<evidence type="ECO:0000256" key="1">
    <source>
        <dbReference type="ARBA" id="ARBA00008874"/>
    </source>
</evidence>
<accession>A0A816FBS7</accession>
<keyword evidence="2" id="KW-0547">Nucleotide-binding</keyword>
<dbReference type="InterPro" id="IPR011009">
    <property type="entry name" value="Kinase-like_dom_sf"/>
</dbReference>
<dbReference type="PANTHER" id="PTHR48012:SF19">
    <property type="entry name" value="MITOGEN-ACTIVATED PROTEIN KINASE KINASE KINASE KINASE 5"/>
    <property type="match status" value="1"/>
</dbReference>
<dbReference type="Gene3D" id="1.10.510.10">
    <property type="entry name" value="Transferase(Phosphotransferase) domain 1"/>
    <property type="match status" value="1"/>
</dbReference>
<evidence type="ECO:0000259" key="4">
    <source>
        <dbReference type="PROSITE" id="PS50011"/>
    </source>
</evidence>
<evidence type="ECO:0000313" key="7">
    <source>
        <dbReference type="EMBL" id="CAF1658473.1"/>
    </source>
</evidence>